<keyword evidence="3 5" id="KW-1133">Transmembrane helix</keyword>
<sequence>MQLNGIEFKYPFNAIFIIVLIACVAIFILGYFKKKKIMQLLKFSTKVRYVYIKIMLMTIGIGLIVFSLLGPQRLKGFTNVDRNGLDIYVLIDTSKSMLVEDIKPNRIDRARKIIEDIVDNLEGDRIGFIPFSSSAYVQMPLTDDYDLAKMFLNVIDTDMIGGGGSNVGNALDLAAKSFDNTSSSDKVVIVLSDGEEHDNDSVKTLKNIKDDNLKVFTIGIGTDKGGLIPIYDEISNNIIGYKKDQNGQHVMSKLHSEVLEELAQEGKGSYYQSTLTGEEISSLTNAIRYLKRDVIETQKVKRYKQLYQYFLGAGILIFLLAYFIPERLTIKSQD</sequence>
<dbReference type="PROSITE" id="PS50234">
    <property type="entry name" value="VWFA"/>
    <property type="match status" value="1"/>
</dbReference>
<keyword evidence="2 5" id="KW-0812">Transmembrane</keyword>
<dbReference type="PANTHER" id="PTHR22550">
    <property type="entry name" value="SPORE GERMINATION PROTEIN"/>
    <property type="match status" value="1"/>
</dbReference>
<keyword evidence="4 5" id="KW-0472">Membrane</keyword>
<dbReference type="SUPFAM" id="SSF53300">
    <property type="entry name" value="vWA-like"/>
    <property type="match status" value="1"/>
</dbReference>
<feature type="transmembrane region" description="Helical" evidence="5">
    <location>
        <begin position="50"/>
        <end position="69"/>
    </location>
</feature>
<gene>
    <name evidence="7" type="ORF">SH1V18_48530</name>
</gene>
<dbReference type="Proteomes" id="UP001144256">
    <property type="component" value="Unassembled WGS sequence"/>
</dbReference>
<dbReference type="PANTHER" id="PTHR22550:SF5">
    <property type="entry name" value="LEUCINE ZIPPER PROTEIN 4"/>
    <property type="match status" value="1"/>
</dbReference>
<dbReference type="SMART" id="SM00327">
    <property type="entry name" value="VWA"/>
    <property type="match status" value="1"/>
</dbReference>
<keyword evidence="1" id="KW-1003">Cell membrane</keyword>
<dbReference type="InterPro" id="IPR002035">
    <property type="entry name" value="VWF_A"/>
</dbReference>
<proteinExistence type="predicted"/>
<dbReference type="AlphaFoldDB" id="A0A9W6DID1"/>
<evidence type="ECO:0000256" key="2">
    <source>
        <dbReference type="ARBA" id="ARBA00022692"/>
    </source>
</evidence>
<evidence type="ECO:0000256" key="1">
    <source>
        <dbReference type="ARBA" id="ARBA00022475"/>
    </source>
</evidence>
<dbReference type="Pfam" id="PF00092">
    <property type="entry name" value="VWA"/>
    <property type="match status" value="1"/>
</dbReference>
<dbReference type="InterPro" id="IPR036465">
    <property type="entry name" value="vWFA_dom_sf"/>
</dbReference>
<dbReference type="InterPro" id="IPR050768">
    <property type="entry name" value="UPF0353/GerABKA_families"/>
</dbReference>
<comment type="caution">
    <text evidence="7">The sequence shown here is derived from an EMBL/GenBank/DDBJ whole genome shotgun (WGS) entry which is preliminary data.</text>
</comment>
<dbReference type="Gene3D" id="3.40.50.410">
    <property type="entry name" value="von Willebrand factor, type A domain"/>
    <property type="match status" value="1"/>
</dbReference>
<evidence type="ECO:0000313" key="8">
    <source>
        <dbReference type="Proteomes" id="UP001144256"/>
    </source>
</evidence>
<keyword evidence="8" id="KW-1185">Reference proteome</keyword>
<feature type="transmembrane region" description="Helical" evidence="5">
    <location>
        <begin position="12"/>
        <end position="29"/>
    </location>
</feature>
<evidence type="ECO:0000256" key="3">
    <source>
        <dbReference type="ARBA" id="ARBA00022989"/>
    </source>
</evidence>
<evidence type="ECO:0000256" key="4">
    <source>
        <dbReference type="ARBA" id="ARBA00023136"/>
    </source>
</evidence>
<evidence type="ECO:0000313" key="7">
    <source>
        <dbReference type="EMBL" id="GKX32373.1"/>
    </source>
</evidence>
<feature type="transmembrane region" description="Helical" evidence="5">
    <location>
        <begin position="306"/>
        <end position="324"/>
    </location>
</feature>
<feature type="domain" description="VWFA" evidence="6">
    <location>
        <begin position="86"/>
        <end position="290"/>
    </location>
</feature>
<dbReference type="EMBL" id="BRLB01000033">
    <property type="protein sequence ID" value="GKX32373.1"/>
    <property type="molecule type" value="Genomic_DNA"/>
</dbReference>
<evidence type="ECO:0000259" key="6">
    <source>
        <dbReference type="PROSITE" id="PS50234"/>
    </source>
</evidence>
<evidence type="ECO:0000256" key="5">
    <source>
        <dbReference type="SAM" id="Phobius"/>
    </source>
</evidence>
<name>A0A9W6DID1_9FIRM</name>
<accession>A0A9W6DID1</accession>
<protein>
    <recommendedName>
        <fullName evidence="6">VWFA domain-containing protein</fullName>
    </recommendedName>
</protein>
<reference evidence="7" key="1">
    <citation type="submission" date="2022-06" db="EMBL/GenBank/DDBJ databases">
        <title>Vallitalea longa sp. nov., an anaerobic bacterium isolated from marine sediment.</title>
        <authorList>
            <person name="Hirano S."/>
            <person name="Terahara T."/>
            <person name="Mori K."/>
            <person name="Hamada M."/>
            <person name="Matsumoto R."/>
            <person name="Kobayashi T."/>
        </authorList>
    </citation>
    <scope>NUCLEOTIDE SEQUENCE</scope>
    <source>
        <strain evidence="7">SH18-1</strain>
    </source>
</reference>
<dbReference type="RefSeq" id="WP_281819877.1">
    <property type="nucleotide sequence ID" value="NZ_BRLB01000033.1"/>
</dbReference>
<organism evidence="7 8">
    <name type="scientific">Vallitalea longa</name>
    <dbReference type="NCBI Taxonomy" id="2936439"/>
    <lineage>
        <taxon>Bacteria</taxon>
        <taxon>Bacillati</taxon>
        <taxon>Bacillota</taxon>
        <taxon>Clostridia</taxon>
        <taxon>Lachnospirales</taxon>
        <taxon>Vallitaleaceae</taxon>
        <taxon>Vallitalea</taxon>
    </lineage>
</organism>